<reference evidence="1" key="1">
    <citation type="submission" date="2015-06" db="EMBL/GenBank/DDBJ databases">
        <title>Carbapenemase-producing Raoultella ornithinolytica.</title>
        <authorList>
            <person name="Sun J."/>
            <person name="Zhang F."/>
        </authorList>
    </citation>
    <scope>NUCLEOTIDE SEQUENCE</scope>
    <source>
        <strain evidence="1">RJ46C</strain>
        <plasmid evidence="1">pRJ46C</plasmid>
    </source>
</reference>
<evidence type="ECO:0000313" key="1">
    <source>
        <dbReference type="EMBL" id="ALD82503.1"/>
    </source>
</evidence>
<organism evidence="1">
    <name type="scientific">Raoultella ornithinolytica</name>
    <name type="common">Klebsiella ornithinolytica</name>
    <dbReference type="NCBI Taxonomy" id="54291"/>
    <lineage>
        <taxon>Bacteria</taxon>
        <taxon>Pseudomonadati</taxon>
        <taxon>Pseudomonadota</taxon>
        <taxon>Gammaproteobacteria</taxon>
        <taxon>Enterobacterales</taxon>
        <taxon>Enterobacteriaceae</taxon>
        <taxon>Klebsiella/Raoultella group</taxon>
        <taxon>Raoultella</taxon>
    </lineage>
</organism>
<protein>
    <submittedName>
        <fullName evidence="1">Uncharacterized protein</fullName>
    </submittedName>
</protein>
<keyword evidence="1" id="KW-0614">Plasmid</keyword>
<accession>A0A0M4KCF4</accession>
<dbReference type="EMBL" id="KT225520">
    <property type="protein sequence ID" value="ALD82503.1"/>
    <property type="molecule type" value="Genomic_DNA"/>
</dbReference>
<name>A0A0M4KCF4_RAOOR</name>
<dbReference type="AlphaFoldDB" id="A0A0M4KCF4"/>
<proteinExistence type="predicted"/>
<geneLocation type="plasmid" evidence="1">
    <name>pRJ46C</name>
</geneLocation>
<sequence>MEGFTEVLNALHQRQVAVTRRQRSGHKLFDNDGALQLMVAGAVENAKAAAAHHLLNLKLIEAVADRQCVRLRALVIMFRLSDGLRKLTVELTLKH</sequence>